<evidence type="ECO:0000313" key="8">
    <source>
        <dbReference type="Proteomes" id="UP000261480"/>
    </source>
</evidence>
<feature type="compositionally biased region" description="Low complexity" evidence="5">
    <location>
        <begin position="943"/>
        <end position="964"/>
    </location>
</feature>
<dbReference type="InterPro" id="IPR019786">
    <property type="entry name" value="Zinc_finger_PHD-type_CS"/>
</dbReference>
<feature type="compositionally biased region" description="Basic and acidic residues" evidence="5">
    <location>
        <begin position="546"/>
        <end position="556"/>
    </location>
</feature>
<feature type="region of interest" description="Disordered" evidence="5">
    <location>
        <begin position="67"/>
        <end position="112"/>
    </location>
</feature>
<feature type="compositionally biased region" description="Basic residues" evidence="5">
    <location>
        <begin position="584"/>
        <end position="610"/>
    </location>
</feature>
<dbReference type="GO" id="GO:0006355">
    <property type="term" value="P:regulation of DNA-templated transcription"/>
    <property type="evidence" value="ECO:0007669"/>
    <property type="project" value="TreeGrafter"/>
</dbReference>
<dbReference type="AlphaFoldDB" id="A0A3B3XL31"/>
<evidence type="ECO:0000256" key="2">
    <source>
        <dbReference type="ARBA" id="ARBA00022771"/>
    </source>
</evidence>
<feature type="compositionally biased region" description="Basic and acidic residues" evidence="5">
    <location>
        <begin position="449"/>
        <end position="461"/>
    </location>
</feature>
<dbReference type="Gene3D" id="3.30.40.10">
    <property type="entry name" value="Zinc/RING finger domain, C3HC4 (zinc finger)"/>
    <property type="match status" value="1"/>
</dbReference>
<dbReference type="CDD" id="cd15550">
    <property type="entry name" value="PHD_MLL5"/>
    <property type="match status" value="1"/>
</dbReference>
<dbReference type="Gene3D" id="2.170.270.10">
    <property type="entry name" value="SET domain"/>
    <property type="match status" value="1"/>
</dbReference>
<dbReference type="Proteomes" id="UP000261480">
    <property type="component" value="Unplaced"/>
</dbReference>
<dbReference type="Pfam" id="PF20826">
    <property type="entry name" value="PHD_5"/>
    <property type="match status" value="1"/>
</dbReference>
<dbReference type="GO" id="GO:0070210">
    <property type="term" value="C:Rpd3L-Expanded complex"/>
    <property type="evidence" value="ECO:0007669"/>
    <property type="project" value="TreeGrafter"/>
</dbReference>
<accession>A0A3B3XL31</accession>
<feature type="region of interest" description="Disordered" evidence="5">
    <location>
        <begin position="411"/>
        <end position="482"/>
    </location>
</feature>
<dbReference type="InterPro" id="IPR001965">
    <property type="entry name" value="Znf_PHD"/>
</dbReference>
<keyword evidence="8" id="KW-1185">Reference proteome</keyword>
<protein>
    <recommendedName>
        <fullName evidence="6">Zinc finger PHD-type domain-containing protein</fullName>
    </recommendedName>
</protein>
<dbReference type="Ensembl" id="ENSPMET00000024109.1">
    <property type="protein sequence ID" value="ENSPMEP00000015736.1"/>
    <property type="gene ID" value="ENSPMEG00000018401.1"/>
</dbReference>
<feature type="region of interest" description="Disordered" evidence="5">
    <location>
        <begin position="745"/>
        <end position="1105"/>
    </location>
</feature>
<feature type="region of interest" description="Disordered" evidence="5">
    <location>
        <begin position="1118"/>
        <end position="1204"/>
    </location>
</feature>
<dbReference type="InterPro" id="IPR013083">
    <property type="entry name" value="Znf_RING/FYVE/PHD"/>
</dbReference>
<feature type="compositionally biased region" description="Basic and acidic residues" evidence="5">
    <location>
        <begin position="686"/>
        <end position="695"/>
    </location>
</feature>
<dbReference type="PROSITE" id="PS01359">
    <property type="entry name" value="ZF_PHD_1"/>
    <property type="match status" value="1"/>
</dbReference>
<dbReference type="InterPro" id="IPR011011">
    <property type="entry name" value="Znf_FYVE_PHD"/>
</dbReference>
<feature type="region of interest" description="Disordered" evidence="5">
    <location>
        <begin position="536"/>
        <end position="712"/>
    </location>
</feature>
<feature type="compositionally biased region" description="Polar residues" evidence="5">
    <location>
        <begin position="100"/>
        <end position="112"/>
    </location>
</feature>
<dbReference type="PANTHER" id="PTHR46462:SF2">
    <property type="entry name" value="INACTIVE HISTONE-LYSINE N-METHYLTRANSFERASE 2E"/>
    <property type="match status" value="1"/>
</dbReference>
<name>A0A3B3XL31_9TELE</name>
<feature type="compositionally biased region" description="Low complexity" evidence="5">
    <location>
        <begin position="1015"/>
        <end position="1025"/>
    </location>
</feature>
<evidence type="ECO:0000256" key="4">
    <source>
        <dbReference type="ARBA" id="ARBA00022853"/>
    </source>
</evidence>
<keyword evidence="2" id="KW-0863">Zinc-finger</keyword>
<evidence type="ECO:0000256" key="3">
    <source>
        <dbReference type="ARBA" id="ARBA00022833"/>
    </source>
</evidence>
<dbReference type="GO" id="GO:0008270">
    <property type="term" value="F:zinc ion binding"/>
    <property type="evidence" value="ECO:0007669"/>
    <property type="project" value="UniProtKB-KW"/>
</dbReference>
<feature type="region of interest" description="Disordered" evidence="5">
    <location>
        <begin position="206"/>
        <end position="258"/>
    </location>
</feature>
<feature type="domain" description="Zinc finger PHD-type" evidence="6">
    <location>
        <begin position="118"/>
        <end position="161"/>
    </location>
</feature>
<evidence type="ECO:0000256" key="1">
    <source>
        <dbReference type="ARBA" id="ARBA00022723"/>
    </source>
</evidence>
<evidence type="ECO:0000256" key="5">
    <source>
        <dbReference type="SAM" id="MobiDB-lite"/>
    </source>
</evidence>
<feature type="compositionally biased region" description="Polar residues" evidence="5">
    <location>
        <begin position="985"/>
        <end position="998"/>
    </location>
</feature>
<feature type="compositionally biased region" description="Basic and acidic residues" evidence="5">
    <location>
        <begin position="430"/>
        <end position="439"/>
    </location>
</feature>
<dbReference type="FunFam" id="3.30.40.10:FF:000150">
    <property type="entry name" value="Inactive histone-lysine N-methyltransferase 2E"/>
    <property type="match status" value="1"/>
</dbReference>
<feature type="region of interest" description="Disordered" evidence="5">
    <location>
        <begin position="489"/>
        <end position="508"/>
    </location>
</feature>
<dbReference type="STRING" id="48701.ENSPMEP00000015736"/>
<evidence type="ECO:0000313" key="7">
    <source>
        <dbReference type="Ensembl" id="ENSPMEP00000015736.1"/>
    </source>
</evidence>
<reference evidence="7" key="2">
    <citation type="submission" date="2025-09" db="UniProtKB">
        <authorList>
            <consortium name="Ensembl"/>
        </authorList>
    </citation>
    <scope>IDENTIFICATION</scope>
</reference>
<dbReference type="InterPro" id="IPR001214">
    <property type="entry name" value="SET_dom"/>
</dbReference>
<organism evidence="7 8">
    <name type="scientific">Poecilia mexicana</name>
    <dbReference type="NCBI Taxonomy" id="48701"/>
    <lineage>
        <taxon>Eukaryota</taxon>
        <taxon>Metazoa</taxon>
        <taxon>Chordata</taxon>
        <taxon>Craniata</taxon>
        <taxon>Vertebrata</taxon>
        <taxon>Euteleostomi</taxon>
        <taxon>Actinopterygii</taxon>
        <taxon>Neopterygii</taxon>
        <taxon>Teleostei</taxon>
        <taxon>Neoteleostei</taxon>
        <taxon>Acanthomorphata</taxon>
        <taxon>Ovalentaria</taxon>
        <taxon>Atherinomorphae</taxon>
        <taxon>Cyprinodontiformes</taxon>
        <taxon>Poeciliidae</taxon>
        <taxon>Poeciliinae</taxon>
        <taxon>Poecilia</taxon>
    </lineage>
</organism>
<dbReference type="GO" id="GO:0006325">
    <property type="term" value="P:chromatin organization"/>
    <property type="evidence" value="ECO:0007669"/>
    <property type="project" value="UniProtKB-KW"/>
</dbReference>
<proteinExistence type="predicted"/>
<feature type="compositionally biased region" description="Low complexity" evidence="5">
    <location>
        <begin position="620"/>
        <end position="665"/>
    </location>
</feature>
<dbReference type="SUPFAM" id="SSF82199">
    <property type="entry name" value="SET domain"/>
    <property type="match status" value="1"/>
</dbReference>
<dbReference type="Pfam" id="PF00856">
    <property type="entry name" value="SET"/>
    <property type="match status" value="1"/>
</dbReference>
<feature type="compositionally biased region" description="Polar residues" evidence="5">
    <location>
        <begin position="847"/>
        <end position="861"/>
    </location>
</feature>
<dbReference type="SMART" id="SM00249">
    <property type="entry name" value="PHD"/>
    <property type="match status" value="1"/>
</dbReference>
<dbReference type="GO" id="GO:0034967">
    <property type="term" value="C:Set3 complex"/>
    <property type="evidence" value="ECO:0007669"/>
    <property type="project" value="TreeGrafter"/>
</dbReference>
<keyword evidence="3" id="KW-0862">Zinc</keyword>
<keyword evidence="4" id="KW-0156">Chromatin regulator</keyword>
<reference evidence="7" key="1">
    <citation type="submission" date="2025-08" db="UniProtKB">
        <authorList>
            <consortium name="Ensembl"/>
        </authorList>
    </citation>
    <scope>IDENTIFICATION</scope>
</reference>
<keyword evidence="1" id="KW-0479">Metal-binding</keyword>
<dbReference type="SUPFAM" id="SSF57903">
    <property type="entry name" value="FYVE/PHD zinc finger"/>
    <property type="match status" value="1"/>
</dbReference>
<evidence type="ECO:0000259" key="6">
    <source>
        <dbReference type="SMART" id="SM00249"/>
    </source>
</evidence>
<feature type="compositionally biased region" description="Pro residues" evidence="5">
    <location>
        <begin position="67"/>
        <end position="79"/>
    </location>
</feature>
<feature type="compositionally biased region" description="Basic and acidic residues" evidence="5">
    <location>
        <begin position="881"/>
        <end position="892"/>
    </location>
</feature>
<dbReference type="InterPro" id="IPR046341">
    <property type="entry name" value="SET_dom_sf"/>
</dbReference>
<sequence length="1204" mass="130534">MSIVIPVGVDTADTSYLDMAAGSPESVEASPVVVEKSSYPHQIYSSSSHHSHSYIGLPYADHNYGARPPPTPPASPPPSMLIRQGEVVPFGSGPQDEASRGTTLSTSEDSSYGTDITRCICGFTHDDGYMICCDKCAWQHIDCMGIDRQNIPETYLCERCQPRHLDRERAILLQTRKREGDTSATESGDEVPLELYSTFQHTPTTITLTTGRLGNKQADKKRKKSGDKDPPASSARAKKPLFEGAAPDTEPAEHPSMWESKIKTWMERYEEASSNQYSEDVQVLLRVKEQGDGKNLAYNTHPASFKPPVESQVQKNKKILKAVRDLPPDSLIIEYRGKFMLRQQFEANGYFFKPYPFVLFYSKFDGVEMCVDARSFGNEARFIRRSCTPNSKYKVDCACVKGNQECPVLKHNQEPTENLSAGGRRRGSRKDKESVRDDPGQNQNVALDGEGKGKSLGDGKQRKLSPLRLSISNNQDPELFEDLEDKTSVSNEVEMESEEQIAERRRKMTREERKMEAILQAFARMEKREKRREQALERIGSVKTEVGGRSDIKEEPPATPETVDSPAVMQPPLEIKEEPGLKPAKVKPSRNRKSFSRNRTHIGQQRRRARTISTCSDLTPSSPAEPVEPPATEVPEGEAPVAPEPEAIPSHVPESSPPHSSSPAPDRTRTGSKSYKTKKHFVSEWVGEKQQDRGSVRTPEPVPDRPLRISSDPEVLATQLNALPGMTCSPQVYSTPKHYVRFSSPFLANRSPTTPGVPTGRRRSRELPETPPTSGSCKKRWLKQALEEEGSTSPARRPSLFLPGDGPLSPSVNGDSDSPLLFNGTCSLPLPTPLKKRRLSPLDACISESSTPYGSPCATPTRTDHSEPSAAPGLLATPPRPRTEEPGAEADRPPSLASSPCLRTPVSDGVSSDAKLPVPESPQLPAPESVDSGEERTDAALPDSAVEAASSADACPSSSSSSSSYPGWIKSPDRGLAGPAGLNFSPVNSNLRDLTPSHTLEPLAAPFRPEPPAAGTPAAAAGTAALSGSQPPFSEAQGQLFYPCSDEGGSLVFSRSVNGDGEGGGSAQNPPQRKKVSLLEYRKRQREARRSGSKTECSSPVSTVPPLAVEAFPVALEPASEPAPCSATAVKEPPASEEAEASGEKEGGEGQTSSTSVEQARERGYHRALLLSKDKDADGEPEGGDTPALRDCASPVLQKTPTHT</sequence>
<dbReference type="PANTHER" id="PTHR46462">
    <property type="entry name" value="UPSET, ISOFORM A"/>
    <property type="match status" value="1"/>
</dbReference>